<dbReference type="VEuPathDB" id="FungiDB:ASPGLDRAFT_46736"/>
<dbReference type="GeneID" id="34462776"/>
<name>A0A1L9VLM4_ASPGL</name>
<evidence type="ECO:0000313" key="1">
    <source>
        <dbReference type="EMBL" id="OJJ84823.1"/>
    </source>
</evidence>
<dbReference type="AlphaFoldDB" id="A0A1L9VLM4"/>
<evidence type="ECO:0000313" key="2">
    <source>
        <dbReference type="Proteomes" id="UP000184300"/>
    </source>
</evidence>
<gene>
    <name evidence="1" type="ORF">ASPGLDRAFT_46736</name>
</gene>
<dbReference type="EMBL" id="KV878896">
    <property type="protein sequence ID" value="OJJ84823.1"/>
    <property type="molecule type" value="Genomic_DNA"/>
</dbReference>
<proteinExistence type="predicted"/>
<dbReference type="RefSeq" id="XP_022401521.1">
    <property type="nucleotide sequence ID" value="XM_022546515.1"/>
</dbReference>
<dbReference type="STRING" id="1160497.A0A1L9VLM4"/>
<keyword evidence="2" id="KW-1185">Reference proteome</keyword>
<protein>
    <submittedName>
        <fullName evidence="1">Uncharacterized protein</fullName>
    </submittedName>
</protein>
<accession>A0A1L9VLM4</accession>
<organism evidence="1 2">
    <name type="scientific">Aspergillus glaucus CBS 516.65</name>
    <dbReference type="NCBI Taxonomy" id="1160497"/>
    <lineage>
        <taxon>Eukaryota</taxon>
        <taxon>Fungi</taxon>
        <taxon>Dikarya</taxon>
        <taxon>Ascomycota</taxon>
        <taxon>Pezizomycotina</taxon>
        <taxon>Eurotiomycetes</taxon>
        <taxon>Eurotiomycetidae</taxon>
        <taxon>Eurotiales</taxon>
        <taxon>Aspergillaceae</taxon>
        <taxon>Aspergillus</taxon>
        <taxon>Aspergillus subgen. Aspergillus</taxon>
    </lineage>
</organism>
<dbReference type="OrthoDB" id="5279008at2759"/>
<dbReference type="Proteomes" id="UP000184300">
    <property type="component" value="Unassembled WGS sequence"/>
</dbReference>
<reference evidence="2" key="1">
    <citation type="journal article" date="2017" name="Genome Biol.">
        <title>Comparative genomics reveals high biological diversity and specific adaptations in the industrially and medically important fungal genus Aspergillus.</title>
        <authorList>
            <person name="de Vries R.P."/>
            <person name="Riley R."/>
            <person name="Wiebenga A."/>
            <person name="Aguilar-Osorio G."/>
            <person name="Amillis S."/>
            <person name="Uchima C.A."/>
            <person name="Anderluh G."/>
            <person name="Asadollahi M."/>
            <person name="Askin M."/>
            <person name="Barry K."/>
            <person name="Battaglia E."/>
            <person name="Bayram O."/>
            <person name="Benocci T."/>
            <person name="Braus-Stromeyer S.A."/>
            <person name="Caldana C."/>
            <person name="Canovas D."/>
            <person name="Cerqueira G.C."/>
            <person name="Chen F."/>
            <person name="Chen W."/>
            <person name="Choi C."/>
            <person name="Clum A."/>
            <person name="Dos Santos R.A."/>
            <person name="Damasio A.R."/>
            <person name="Diallinas G."/>
            <person name="Emri T."/>
            <person name="Fekete E."/>
            <person name="Flipphi M."/>
            <person name="Freyberg S."/>
            <person name="Gallo A."/>
            <person name="Gournas C."/>
            <person name="Habgood R."/>
            <person name="Hainaut M."/>
            <person name="Harispe M.L."/>
            <person name="Henrissat B."/>
            <person name="Hilden K.S."/>
            <person name="Hope R."/>
            <person name="Hossain A."/>
            <person name="Karabika E."/>
            <person name="Karaffa L."/>
            <person name="Karanyi Z."/>
            <person name="Krasevec N."/>
            <person name="Kuo A."/>
            <person name="Kusch H."/>
            <person name="LaButti K."/>
            <person name="Lagendijk E.L."/>
            <person name="Lapidus A."/>
            <person name="Levasseur A."/>
            <person name="Lindquist E."/>
            <person name="Lipzen A."/>
            <person name="Logrieco A.F."/>
            <person name="MacCabe A."/>
            <person name="Maekelae M.R."/>
            <person name="Malavazi I."/>
            <person name="Melin P."/>
            <person name="Meyer V."/>
            <person name="Mielnichuk N."/>
            <person name="Miskei M."/>
            <person name="Molnar A.P."/>
            <person name="Mule G."/>
            <person name="Ngan C.Y."/>
            <person name="Orejas M."/>
            <person name="Orosz E."/>
            <person name="Ouedraogo J.P."/>
            <person name="Overkamp K.M."/>
            <person name="Park H.-S."/>
            <person name="Perrone G."/>
            <person name="Piumi F."/>
            <person name="Punt P.J."/>
            <person name="Ram A.F."/>
            <person name="Ramon A."/>
            <person name="Rauscher S."/>
            <person name="Record E."/>
            <person name="Riano-Pachon D.M."/>
            <person name="Robert V."/>
            <person name="Roehrig J."/>
            <person name="Ruller R."/>
            <person name="Salamov A."/>
            <person name="Salih N.S."/>
            <person name="Samson R.A."/>
            <person name="Sandor E."/>
            <person name="Sanguinetti M."/>
            <person name="Schuetze T."/>
            <person name="Sepcic K."/>
            <person name="Shelest E."/>
            <person name="Sherlock G."/>
            <person name="Sophianopoulou V."/>
            <person name="Squina F.M."/>
            <person name="Sun H."/>
            <person name="Susca A."/>
            <person name="Todd R.B."/>
            <person name="Tsang A."/>
            <person name="Unkles S.E."/>
            <person name="van de Wiele N."/>
            <person name="van Rossen-Uffink D."/>
            <person name="Oliveira J.V."/>
            <person name="Vesth T.C."/>
            <person name="Visser J."/>
            <person name="Yu J.-H."/>
            <person name="Zhou M."/>
            <person name="Andersen M.R."/>
            <person name="Archer D.B."/>
            <person name="Baker S.E."/>
            <person name="Benoit I."/>
            <person name="Brakhage A.A."/>
            <person name="Braus G.H."/>
            <person name="Fischer R."/>
            <person name="Frisvad J.C."/>
            <person name="Goldman G.H."/>
            <person name="Houbraken J."/>
            <person name="Oakley B."/>
            <person name="Pocsi I."/>
            <person name="Scazzocchio C."/>
            <person name="Seiboth B."/>
            <person name="vanKuyk P.A."/>
            <person name="Wortman J."/>
            <person name="Dyer P.S."/>
            <person name="Grigoriev I.V."/>
        </authorList>
    </citation>
    <scope>NUCLEOTIDE SEQUENCE [LARGE SCALE GENOMIC DNA]</scope>
    <source>
        <strain evidence="2">CBS 516.65</strain>
    </source>
</reference>
<sequence>MGTCRDAYRLTIHRFAQRYTEIYIDFSQAYFDHIHAIASNKVMREYVQRLVIMTHEPYLGSGVNWEWSMAGHVKKAMDMAVIKRFRDDLVLRLVNCRSFIISPVGHAHTEEEQDRQFNPDDAACILLDIIADASLPIKIFWYGKGMNYTSDIMNISRLPKALSSNPGFRAGWSALENLHLEHEPTPSNYSFLMDMILHAPNARKLYLSLGPKDLAVEFFSQLSRSSNLPSNLERVTLSFTAIKADDLITILYQSRHSLRRLILNGVTSLSVGWLTFLSKTQSLFPALETTALNMF</sequence>